<accession>A0ABR2U946</accession>
<keyword evidence="2" id="KW-1185">Reference proteome</keyword>
<name>A0ABR2U946_9ROSI</name>
<dbReference type="PANTHER" id="PTHR31286">
    <property type="entry name" value="GLYCINE-RICH CELL WALL STRUCTURAL PROTEIN 1.8-LIKE"/>
    <property type="match status" value="1"/>
</dbReference>
<dbReference type="Proteomes" id="UP001396334">
    <property type="component" value="Unassembled WGS sequence"/>
</dbReference>
<dbReference type="InterPro" id="IPR040256">
    <property type="entry name" value="At4g02000-like"/>
</dbReference>
<comment type="caution">
    <text evidence="1">The sequence shown here is derived from an EMBL/GenBank/DDBJ whole genome shotgun (WGS) entry which is preliminary data.</text>
</comment>
<dbReference type="EMBL" id="JBBPBN010000001">
    <property type="protein sequence ID" value="KAK9046248.1"/>
    <property type="molecule type" value="Genomic_DNA"/>
</dbReference>
<sequence length="293" mass="32955">MAFNYFLNHLQDLDFTNEEQGVVFTPSIQWDSSDDDSTLLVIGKMISSKSIDDNVMIRAFQGIWKKDKITFKDDWLALGAFNPNYSIDDFTFTSMNIKVHIYGVPSILMDDDNIAHHSGDSLGAMIPKGIKVDTRRIDLNMVDYLRIGIVLDVTKSIRRCVAIGVTSPPKLCPLQYERLPTLRHGCGIIGHSLEFCSTFKPMPSSELQYNEWIRYIPPWKQEANPRSKGSIRYLNVSDISNPKTIVNGKTMNIPQHIEAVKVRNKVADAKSTNVLTILVAVNTIALATDVHDP</sequence>
<evidence type="ECO:0000313" key="2">
    <source>
        <dbReference type="Proteomes" id="UP001396334"/>
    </source>
</evidence>
<organism evidence="1 2">
    <name type="scientific">Hibiscus sabdariffa</name>
    <name type="common">roselle</name>
    <dbReference type="NCBI Taxonomy" id="183260"/>
    <lineage>
        <taxon>Eukaryota</taxon>
        <taxon>Viridiplantae</taxon>
        <taxon>Streptophyta</taxon>
        <taxon>Embryophyta</taxon>
        <taxon>Tracheophyta</taxon>
        <taxon>Spermatophyta</taxon>
        <taxon>Magnoliopsida</taxon>
        <taxon>eudicotyledons</taxon>
        <taxon>Gunneridae</taxon>
        <taxon>Pentapetalae</taxon>
        <taxon>rosids</taxon>
        <taxon>malvids</taxon>
        <taxon>Malvales</taxon>
        <taxon>Malvaceae</taxon>
        <taxon>Malvoideae</taxon>
        <taxon>Hibiscus</taxon>
    </lineage>
</organism>
<evidence type="ECO:0008006" key="3">
    <source>
        <dbReference type="Google" id="ProtNLM"/>
    </source>
</evidence>
<dbReference type="PANTHER" id="PTHR31286:SF180">
    <property type="entry name" value="OS10G0362600 PROTEIN"/>
    <property type="match status" value="1"/>
</dbReference>
<proteinExistence type="predicted"/>
<protein>
    <recommendedName>
        <fullName evidence="3">DUF4283 domain-containing protein</fullName>
    </recommendedName>
</protein>
<reference evidence="1 2" key="1">
    <citation type="journal article" date="2024" name="G3 (Bethesda)">
        <title>Genome assembly of Hibiscus sabdariffa L. provides insights into metabolisms of medicinal natural products.</title>
        <authorList>
            <person name="Kim T."/>
        </authorList>
    </citation>
    <scope>NUCLEOTIDE SEQUENCE [LARGE SCALE GENOMIC DNA]</scope>
    <source>
        <strain evidence="1">TK-2024</strain>
        <tissue evidence="1">Old leaves</tissue>
    </source>
</reference>
<gene>
    <name evidence="1" type="ORF">V6N11_052141</name>
</gene>
<evidence type="ECO:0000313" key="1">
    <source>
        <dbReference type="EMBL" id="KAK9046248.1"/>
    </source>
</evidence>